<dbReference type="Proteomes" id="UP000823388">
    <property type="component" value="Chromosome 6K"/>
</dbReference>
<sequence>MYNPNVPACKHLLIFRLYNEQCKSLIRQTAVSFDGSTILGAGEDGTIWRWDEVDHPSVNEKKQVETRRHCRHCRRSRD</sequence>
<evidence type="ECO:0000313" key="1">
    <source>
        <dbReference type="EMBL" id="KAG2582544.1"/>
    </source>
</evidence>
<dbReference type="InterPro" id="IPR015943">
    <property type="entry name" value="WD40/YVTN_repeat-like_dom_sf"/>
</dbReference>
<accession>A0A8T0RAM2</accession>
<dbReference type="AlphaFoldDB" id="A0A8T0RAM2"/>
<keyword evidence="2" id="KW-1185">Reference proteome</keyword>
<reference evidence="1" key="1">
    <citation type="submission" date="2020-05" db="EMBL/GenBank/DDBJ databases">
        <title>WGS assembly of Panicum virgatum.</title>
        <authorList>
            <person name="Lovell J.T."/>
            <person name="Jenkins J."/>
            <person name="Shu S."/>
            <person name="Juenger T.E."/>
            <person name="Schmutz J."/>
        </authorList>
    </citation>
    <scope>NUCLEOTIDE SEQUENCE</scope>
    <source>
        <strain evidence="1">AP13</strain>
    </source>
</reference>
<dbReference type="Gene3D" id="2.130.10.10">
    <property type="entry name" value="YVTN repeat-like/Quinoprotein amine dehydrogenase"/>
    <property type="match status" value="1"/>
</dbReference>
<evidence type="ECO:0000313" key="2">
    <source>
        <dbReference type="Proteomes" id="UP000823388"/>
    </source>
</evidence>
<gene>
    <name evidence="1" type="ORF">PVAP13_6KG367912</name>
</gene>
<protein>
    <submittedName>
        <fullName evidence="1">Uncharacterized protein</fullName>
    </submittedName>
</protein>
<proteinExistence type="predicted"/>
<name>A0A8T0RAM2_PANVG</name>
<dbReference type="EMBL" id="CM029047">
    <property type="protein sequence ID" value="KAG2582544.1"/>
    <property type="molecule type" value="Genomic_DNA"/>
</dbReference>
<comment type="caution">
    <text evidence="1">The sequence shown here is derived from an EMBL/GenBank/DDBJ whole genome shotgun (WGS) entry which is preliminary data.</text>
</comment>
<organism evidence="1 2">
    <name type="scientific">Panicum virgatum</name>
    <name type="common">Blackwell switchgrass</name>
    <dbReference type="NCBI Taxonomy" id="38727"/>
    <lineage>
        <taxon>Eukaryota</taxon>
        <taxon>Viridiplantae</taxon>
        <taxon>Streptophyta</taxon>
        <taxon>Embryophyta</taxon>
        <taxon>Tracheophyta</taxon>
        <taxon>Spermatophyta</taxon>
        <taxon>Magnoliopsida</taxon>
        <taxon>Liliopsida</taxon>
        <taxon>Poales</taxon>
        <taxon>Poaceae</taxon>
        <taxon>PACMAD clade</taxon>
        <taxon>Panicoideae</taxon>
        <taxon>Panicodae</taxon>
        <taxon>Paniceae</taxon>
        <taxon>Panicinae</taxon>
        <taxon>Panicum</taxon>
        <taxon>Panicum sect. Hiantes</taxon>
    </lineage>
</organism>